<dbReference type="AlphaFoldDB" id="A0AAD7NKH6"/>
<proteinExistence type="predicted"/>
<organism evidence="2 3">
    <name type="scientific">Mycena metata</name>
    <dbReference type="NCBI Taxonomy" id="1033252"/>
    <lineage>
        <taxon>Eukaryota</taxon>
        <taxon>Fungi</taxon>
        <taxon>Dikarya</taxon>
        <taxon>Basidiomycota</taxon>
        <taxon>Agaricomycotina</taxon>
        <taxon>Agaricomycetes</taxon>
        <taxon>Agaricomycetidae</taxon>
        <taxon>Agaricales</taxon>
        <taxon>Marasmiineae</taxon>
        <taxon>Mycenaceae</taxon>
        <taxon>Mycena</taxon>
    </lineage>
</organism>
<protein>
    <submittedName>
        <fullName evidence="2">Uncharacterized protein</fullName>
    </submittedName>
</protein>
<dbReference type="Proteomes" id="UP001215598">
    <property type="component" value="Unassembled WGS sequence"/>
</dbReference>
<sequence>MIVLNSQDGSTAGASNGSSEPSAENLPEYTSIISSRPPVMFILTVSSYIASNRAQPPRYSRVRRPKNPLSYTFVPPRFADDPNSMVMVPPEEADDQGQYRISVSLNLNPFLPVSYRTTVHRLEGPDESFIGDFELSLNHRRAIITIGDITTRLSNVLFNINASPRHWTWRWDEIGLRWDCRSTLEDGSPMCICYTSASPVQLASFVPPPLDAPPPLPEAVLTVFPEGHDVFDHIMLSALVLTRKIGLEY</sequence>
<evidence type="ECO:0000256" key="1">
    <source>
        <dbReference type="SAM" id="MobiDB-lite"/>
    </source>
</evidence>
<feature type="region of interest" description="Disordered" evidence="1">
    <location>
        <begin position="1"/>
        <end position="25"/>
    </location>
</feature>
<comment type="caution">
    <text evidence="2">The sequence shown here is derived from an EMBL/GenBank/DDBJ whole genome shotgun (WGS) entry which is preliminary data.</text>
</comment>
<evidence type="ECO:0000313" key="2">
    <source>
        <dbReference type="EMBL" id="KAJ7764742.1"/>
    </source>
</evidence>
<name>A0AAD7NKH6_9AGAR</name>
<reference evidence="2" key="1">
    <citation type="submission" date="2023-03" db="EMBL/GenBank/DDBJ databases">
        <title>Massive genome expansion in bonnet fungi (Mycena s.s.) driven by repeated elements and novel gene families across ecological guilds.</title>
        <authorList>
            <consortium name="Lawrence Berkeley National Laboratory"/>
            <person name="Harder C.B."/>
            <person name="Miyauchi S."/>
            <person name="Viragh M."/>
            <person name="Kuo A."/>
            <person name="Thoen E."/>
            <person name="Andreopoulos B."/>
            <person name="Lu D."/>
            <person name="Skrede I."/>
            <person name="Drula E."/>
            <person name="Henrissat B."/>
            <person name="Morin E."/>
            <person name="Kohler A."/>
            <person name="Barry K."/>
            <person name="LaButti K."/>
            <person name="Morin E."/>
            <person name="Salamov A."/>
            <person name="Lipzen A."/>
            <person name="Mereny Z."/>
            <person name="Hegedus B."/>
            <person name="Baldrian P."/>
            <person name="Stursova M."/>
            <person name="Weitz H."/>
            <person name="Taylor A."/>
            <person name="Grigoriev I.V."/>
            <person name="Nagy L.G."/>
            <person name="Martin F."/>
            <person name="Kauserud H."/>
        </authorList>
    </citation>
    <scope>NUCLEOTIDE SEQUENCE</scope>
    <source>
        <strain evidence="2">CBHHK182m</strain>
    </source>
</reference>
<dbReference type="EMBL" id="JARKIB010000027">
    <property type="protein sequence ID" value="KAJ7764742.1"/>
    <property type="molecule type" value="Genomic_DNA"/>
</dbReference>
<gene>
    <name evidence="2" type="ORF">B0H16DRAFT_1525599</name>
</gene>
<keyword evidence="3" id="KW-1185">Reference proteome</keyword>
<accession>A0AAD7NKH6</accession>
<evidence type="ECO:0000313" key="3">
    <source>
        <dbReference type="Proteomes" id="UP001215598"/>
    </source>
</evidence>
<feature type="compositionally biased region" description="Polar residues" evidence="1">
    <location>
        <begin position="1"/>
        <end position="22"/>
    </location>
</feature>